<sequence>MLVKKKKHRPPPDLSFKLSDFGVAATGSTIPVTISPSAAAASLYASGYDTFTNSGSVIDYVSNLKEFAPSPLKSLLPPHVEVSKLSGGSTAINIDSKSLENVDSQARNYAALLKSSAQLQEMGTPSEHVSGASFVLIPDENIEAAKLEFKDFIYARFHGDYPSMGKIIGVVNAVWARTGPRIFVHNIGQGIYLLRVTNPKTREVLLSRTCWNIGGLPMFVAPWSHEYSPDEPPLTSAIVHVEMHNVLYLLFNRESLSRIATTVGKPDSLAPETEQKENFEVAKLFVRVDLTAPLPNRIVSGFSNGKEVQIDVSYPWLPIKCDVCKKFGHTKERCPTGLTEGSSGQSKGRKATTETQRRRSKSRQAAPQIRKSNVDGLMLNGVISNAHSSQTEAKDQSSDQAGRIVIVWDPKVTMLIYNTTAQLVTCGVTILSENITLTVTFVYGFNLVEDRNNLWESLVELQLGSPVGTHPWTLSCLQPKQKVFLSLEGICRMIIPSPQRLIMLSLTKLGPLPSRALMHNFWILLNRITLLVFFGCHLSDGGL</sequence>
<feature type="domain" description="DUF4283" evidence="2">
    <location>
        <begin position="147"/>
        <end position="231"/>
    </location>
</feature>
<dbReference type="PANTHER" id="PTHR31286">
    <property type="entry name" value="GLYCINE-RICH CELL WALL STRUCTURAL PROTEIN 1.8-LIKE"/>
    <property type="match status" value="1"/>
</dbReference>
<accession>A0A0D3BZG2</accession>
<name>A0A0D3BZG2_BRAOL</name>
<keyword evidence="4" id="KW-1185">Reference proteome</keyword>
<dbReference type="OMA" id="APWSHEY"/>
<proteinExistence type="predicted"/>
<reference evidence="3 4" key="1">
    <citation type="journal article" date="2014" name="Genome Biol.">
        <title>Transcriptome and methylome profiling reveals relics of genome dominance in the mesopolyploid Brassica oleracea.</title>
        <authorList>
            <person name="Parkin I.A."/>
            <person name="Koh C."/>
            <person name="Tang H."/>
            <person name="Robinson S.J."/>
            <person name="Kagale S."/>
            <person name="Clarke W.E."/>
            <person name="Town C.D."/>
            <person name="Nixon J."/>
            <person name="Krishnakumar V."/>
            <person name="Bidwell S.L."/>
            <person name="Denoeud F."/>
            <person name="Belcram H."/>
            <person name="Links M.G."/>
            <person name="Just J."/>
            <person name="Clarke C."/>
            <person name="Bender T."/>
            <person name="Huebert T."/>
            <person name="Mason A.S."/>
            <person name="Pires J.C."/>
            <person name="Barker G."/>
            <person name="Moore J."/>
            <person name="Walley P.G."/>
            <person name="Manoli S."/>
            <person name="Batley J."/>
            <person name="Edwards D."/>
            <person name="Nelson M.N."/>
            <person name="Wang X."/>
            <person name="Paterson A.H."/>
            <person name="King G."/>
            <person name="Bancroft I."/>
            <person name="Chalhoub B."/>
            <person name="Sharpe A.G."/>
        </authorList>
    </citation>
    <scope>NUCLEOTIDE SEQUENCE</scope>
    <source>
        <strain evidence="3 4">cv. TO1000</strain>
    </source>
</reference>
<dbReference type="InterPro" id="IPR025558">
    <property type="entry name" value="DUF4283"/>
</dbReference>
<dbReference type="Pfam" id="PF14111">
    <property type="entry name" value="DUF4283"/>
    <property type="match status" value="1"/>
</dbReference>
<evidence type="ECO:0000313" key="3">
    <source>
        <dbReference type="EnsemblPlants" id="Bo4g136600.1"/>
    </source>
</evidence>
<organism evidence="3 4">
    <name type="scientific">Brassica oleracea var. oleracea</name>
    <dbReference type="NCBI Taxonomy" id="109376"/>
    <lineage>
        <taxon>Eukaryota</taxon>
        <taxon>Viridiplantae</taxon>
        <taxon>Streptophyta</taxon>
        <taxon>Embryophyta</taxon>
        <taxon>Tracheophyta</taxon>
        <taxon>Spermatophyta</taxon>
        <taxon>Magnoliopsida</taxon>
        <taxon>eudicotyledons</taxon>
        <taxon>Gunneridae</taxon>
        <taxon>Pentapetalae</taxon>
        <taxon>rosids</taxon>
        <taxon>malvids</taxon>
        <taxon>Brassicales</taxon>
        <taxon>Brassicaceae</taxon>
        <taxon>Brassiceae</taxon>
        <taxon>Brassica</taxon>
    </lineage>
</organism>
<dbReference type="PANTHER" id="PTHR31286:SF175">
    <property type="entry name" value="DUF4283 DOMAIN-CONTAINING PROTEIN"/>
    <property type="match status" value="1"/>
</dbReference>
<dbReference type="eggNOG" id="KOG1075">
    <property type="taxonomic scope" value="Eukaryota"/>
</dbReference>
<dbReference type="AlphaFoldDB" id="A0A0D3BZG2"/>
<evidence type="ECO:0000259" key="2">
    <source>
        <dbReference type="Pfam" id="PF14111"/>
    </source>
</evidence>
<evidence type="ECO:0000313" key="4">
    <source>
        <dbReference type="Proteomes" id="UP000032141"/>
    </source>
</evidence>
<dbReference type="HOGENOM" id="CLU_501921_0_0_1"/>
<dbReference type="Gramene" id="Bo4g136600.1">
    <property type="protein sequence ID" value="Bo4g136600.1"/>
    <property type="gene ID" value="Bo4g136600"/>
</dbReference>
<dbReference type="Proteomes" id="UP000032141">
    <property type="component" value="Chromosome C4"/>
</dbReference>
<dbReference type="InterPro" id="IPR040256">
    <property type="entry name" value="At4g02000-like"/>
</dbReference>
<dbReference type="EnsemblPlants" id="Bo4g136600.1">
    <property type="protein sequence ID" value="Bo4g136600.1"/>
    <property type="gene ID" value="Bo4g136600"/>
</dbReference>
<reference evidence="3" key="2">
    <citation type="submission" date="2015-03" db="UniProtKB">
        <authorList>
            <consortium name="EnsemblPlants"/>
        </authorList>
    </citation>
    <scope>IDENTIFICATION</scope>
</reference>
<evidence type="ECO:0000256" key="1">
    <source>
        <dbReference type="SAM" id="MobiDB-lite"/>
    </source>
</evidence>
<feature type="region of interest" description="Disordered" evidence="1">
    <location>
        <begin position="334"/>
        <end position="368"/>
    </location>
</feature>
<protein>
    <recommendedName>
        <fullName evidence="2">DUF4283 domain-containing protein</fullName>
    </recommendedName>
</protein>